<dbReference type="Pfam" id="PF02931">
    <property type="entry name" value="Neur_chan_LBD"/>
    <property type="match status" value="1"/>
</dbReference>
<dbReference type="PANTHER" id="PTHR18945">
    <property type="entry name" value="NEUROTRANSMITTER GATED ION CHANNEL"/>
    <property type="match status" value="1"/>
</dbReference>
<dbReference type="InterPro" id="IPR006202">
    <property type="entry name" value="Neur_chan_lig-bd"/>
</dbReference>
<dbReference type="SUPFAM" id="SSF90112">
    <property type="entry name" value="Neurotransmitter-gated ion-channel transmembrane pore"/>
    <property type="match status" value="1"/>
</dbReference>
<dbReference type="GO" id="GO:0016020">
    <property type="term" value="C:membrane"/>
    <property type="evidence" value="ECO:0007669"/>
    <property type="project" value="UniProtKB-SubCell"/>
</dbReference>
<dbReference type="Gene3D" id="2.70.170.10">
    <property type="entry name" value="Neurotransmitter-gated ion-channel ligand-binding domain"/>
    <property type="match status" value="1"/>
</dbReference>
<proteinExistence type="predicted"/>
<keyword evidence="2 5" id="KW-0812">Transmembrane</keyword>
<keyword evidence="4 5" id="KW-0472">Membrane</keyword>
<evidence type="ECO:0000256" key="1">
    <source>
        <dbReference type="ARBA" id="ARBA00004141"/>
    </source>
</evidence>
<dbReference type="Proteomes" id="UP000095282">
    <property type="component" value="Unplaced"/>
</dbReference>
<evidence type="ECO:0000256" key="2">
    <source>
        <dbReference type="ARBA" id="ARBA00022692"/>
    </source>
</evidence>
<feature type="transmembrane region" description="Helical" evidence="5">
    <location>
        <begin position="319"/>
        <end position="342"/>
    </location>
</feature>
<keyword evidence="6" id="KW-0732">Signal</keyword>
<feature type="transmembrane region" description="Helical" evidence="5">
    <location>
        <begin position="372"/>
        <end position="392"/>
    </location>
</feature>
<dbReference type="GO" id="GO:0005230">
    <property type="term" value="F:extracellular ligand-gated monoatomic ion channel activity"/>
    <property type="evidence" value="ECO:0007669"/>
    <property type="project" value="InterPro"/>
</dbReference>
<dbReference type="SUPFAM" id="SSF63712">
    <property type="entry name" value="Nicotinic receptor ligand binding domain-like"/>
    <property type="match status" value="1"/>
</dbReference>
<dbReference type="GO" id="GO:0004888">
    <property type="term" value="F:transmembrane signaling receptor activity"/>
    <property type="evidence" value="ECO:0007669"/>
    <property type="project" value="InterPro"/>
</dbReference>
<evidence type="ECO:0000256" key="4">
    <source>
        <dbReference type="ARBA" id="ARBA00023136"/>
    </source>
</evidence>
<dbReference type="InterPro" id="IPR038050">
    <property type="entry name" value="Neuro_actylchol_rec"/>
</dbReference>
<evidence type="ECO:0000256" key="3">
    <source>
        <dbReference type="ARBA" id="ARBA00022989"/>
    </source>
</evidence>
<feature type="domain" description="Neurotransmitter-gated ion-channel transmembrane" evidence="8">
    <location>
        <begin position="263"/>
        <end position="365"/>
    </location>
</feature>
<dbReference type="InterPro" id="IPR036719">
    <property type="entry name" value="Neuro-gated_channel_TM_sf"/>
</dbReference>
<dbReference type="InterPro" id="IPR006029">
    <property type="entry name" value="Neurotrans-gated_channel_TM"/>
</dbReference>
<organism evidence="9 10">
    <name type="scientific">Caenorhabditis tropicalis</name>
    <dbReference type="NCBI Taxonomy" id="1561998"/>
    <lineage>
        <taxon>Eukaryota</taxon>
        <taxon>Metazoa</taxon>
        <taxon>Ecdysozoa</taxon>
        <taxon>Nematoda</taxon>
        <taxon>Chromadorea</taxon>
        <taxon>Rhabditida</taxon>
        <taxon>Rhabditina</taxon>
        <taxon>Rhabditomorpha</taxon>
        <taxon>Rhabditoidea</taxon>
        <taxon>Rhabditidae</taxon>
        <taxon>Peloderinae</taxon>
        <taxon>Caenorhabditis</taxon>
    </lineage>
</organism>
<comment type="subcellular location">
    <subcellularLocation>
        <location evidence="1">Membrane</location>
        <topology evidence="1">Multi-pass membrane protein</topology>
    </subcellularLocation>
</comment>
<keyword evidence="3 5" id="KW-1133">Transmembrane helix</keyword>
<dbReference type="WBParaSite" id="Csp11.Scaffold629.g12820.t1">
    <property type="protein sequence ID" value="Csp11.Scaffold629.g12820.t1"/>
    <property type="gene ID" value="Csp11.Scaffold629.g12820"/>
</dbReference>
<feature type="transmembrane region" description="Helical" evidence="5">
    <location>
        <begin position="288"/>
        <end position="307"/>
    </location>
</feature>
<evidence type="ECO:0000259" key="7">
    <source>
        <dbReference type="Pfam" id="PF02931"/>
    </source>
</evidence>
<evidence type="ECO:0000313" key="10">
    <source>
        <dbReference type="WBParaSite" id="Csp11.Scaffold629.g12820.t1"/>
    </source>
</evidence>
<dbReference type="Pfam" id="PF02932">
    <property type="entry name" value="Neur_chan_memb"/>
    <property type="match status" value="1"/>
</dbReference>
<dbReference type="FunFam" id="2.70.170.10:FF:000180">
    <property type="entry name" value="Protein CBG10414"/>
    <property type="match status" value="1"/>
</dbReference>
<dbReference type="CDD" id="cd18989">
    <property type="entry name" value="LGIC_ECD_cation"/>
    <property type="match status" value="1"/>
</dbReference>
<protein>
    <submittedName>
        <fullName evidence="10">Neur_chan_LBD domain-containing protein</fullName>
    </submittedName>
</protein>
<feature type="domain" description="Neurotransmitter-gated ion-channel ligand-binding" evidence="7">
    <location>
        <begin position="75"/>
        <end position="211"/>
    </location>
</feature>
<evidence type="ECO:0000259" key="8">
    <source>
        <dbReference type="Pfam" id="PF02932"/>
    </source>
</evidence>
<feature type="chain" id="PRO_5009308095" evidence="6">
    <location>
        <begin position="22"/>
        <end position="393"/>
    </location>
</feature>
<dbReference type="InterPro" id="IPR018000">
    <property type="entry name" value="Neurotransmitter_ion_chnl_CS"/>
</dbReference>
<dbReference type="eggNOG" id="KOG3645">
    <property type="taxonomic scope" value="Eukaryota"/>
</dbReference>
<dbReference type="InterPro" id="IPR036734">
    <property type="entry name" value="Neur_chan_lig-bd_sf"/>
</dbReference>
<sequence>MLKSMLLFVLSTWFLNGIVFSQDMTPDEAATYNKFLEDQNRLWTDLFKNYNPTISAIYTLHTSKFVDQNRTAHPPITELNLTLGMLKLVDVVEVEEKVTFLFDYIAEYKDSRLKWDPLEYGGIDHIYVPQKAVWLPEITIADAHEIKFFESDDAPRTAWINYNGTTGFYTSTVASVICQMDVFKFPLDHHECGVSILFHTYFADEYEIKSLMGDIGKPLALLGNGEWKVTYVGVDEEPHKTGDVQRFIARIERNPGFYVALVMIPAFFINFLSIIALFINIEDVGEKITVGLTNIMAMTFILVILAADLPKTARIPLLAIYVIVGLVIVMTSIAVVLVLPFIRKYQKKNKNNEMGEELIKTRLGRFYNWLKLEYVLMMIFQMANFINFIILFM</sequence>
<name>A0A1I7TXM1_9PELO</name>
<feature type="signal peptide" evidence="6">
    <location>
        <begin position="1"/>
        <end position="21"/>
    </location>
</feature>
<dbReference type="Gene3D" id="1.20.58.390">
    <property type="entry name" value="Neurotransmitter-gated ion-channel transmembrane domain"/>
    <property type="match status" value="1"/>
</dbReference>
<dbReference type="PROSITE" id="PS00236">
    <property type="entry name" value="NEUROTR_ION_CHANNEL"/>
    <property type="match status" value="1"/>
</dbReference>
<keyword evidence="9" id="KW-1185">Reference proteome</keyword>
<dbReference type="STRING" id="1561998.A0A1I7TXM1"/>
<dbReference type="AlphaFoldDB" id="A0A1I7TXM1"/>
<evidence type="ECO:0000256" key="5">
    <source>
        <dbReference type="SAM" id="Phobius"/>
    </source>
</evidence>
<feature type="transmembrane region" description="Helical" evidence="5">
    <location>
        <begin position="257"/>
        <end position="281"/>
    </location>
</feature>
<accession>A0A1I7TXM1</accession>
<dbReference type="FunFam" id="1.20.58.390:FF:000124">
    <property type="entry name" value="Protein CBG26995"/>
    <property type="match status" value="1"/>
</dbReference>
<reference evidence="10" key="1">
    <citation type="submission" date="2016-11" db="UniProtKB">
        <authorList>
            <consortium name="WormBaseParasite"/>
        </authorList>
    </citation>
    <scope>IDENTIFICATION</scope>
</reference>
<evidence type="ECO:0000256" key="6">
    <source>
        <dbReference type="SAM" id="SignalP"/>
    </source>
</evidence>
<evidence type="ECO:0000313" key="9">
    <source>
        <dbReference type="Proteomes" id="UP000095282"/>
    </source>
</evidence>
<dbReference type="InterPro" id="IPR006201">
    <property type="entry name" value="Neur_channel"/>
</dbReference>